<dbReference type="AlphaFoldDB" id="A0A830EQU8"/>
<accession>A0A830EQU8</accession>
<reference evidence="1" key="2">
    <citation type="submission" date="2020-09" db="EMBL/GenBank/DDBJ databases">
        <authorList>
            <person name="Sun Q."/>
            <person name="Ohkuma M."/>
        </authorList>
    </citation>
    <scope>NUCLEOTIDE SEQUENCE</scope>
    <source>
        <strain evidence="1">JCM 19018</strain>
    </source>
</reference>
<dbReference type="EMBL" id="BMPD01000014">
    <property type="protein sequence ID" value="GGK85204.1"/>
    <property type="molecule type" value="Genomic_DNA"/>
</dbReference>
<protein>
    <submittedName>
        <fullName evidence="1">Uncharacterized protein</fullName>
    </submittedName>
</protein>
<reference evidence="1" key="1">
    <citation type="journal article" date="2014" name="Int. J. Syst. Evol. Microbiol.">
        <title>Complete genome sequence of Corynebacterium casei LMG S-19264T (=DSM 44701T), isolated from a smear-ripened cheese.</title>
        <authorList>
            <consortium name="US DOE Joint Genome Institute (JGI-PGF)"/>
            <person name="Walter F."/>
            <person name="Albersmeier A."/>
            <person name="Kalinowski J."/>
            <person name="Ruckert C."/>
        </authorList>
    </citation>
    <scope>NUCLEOTIDE SEQUENCE</scope>
    <source>
        <strain evidence="1">JCM 19018</strain>
    </source>
</reference>
<dbReference type="Proteomes" id="UP000614221">
    <property type="component" value="Unassembled WGS sequence"/>
</dbReference>
<evidence type="ECO:0000313" key="1">
    <source>
        <dbReference type="EMBL" id="GGK85204.1"/>
    </source>
</evidence>
<gene>
    <name evidence="1" type="ORF">GCM10009067_41700</name>
</gene>
<name>A0A830EQU8_9EURY</name>
<organism evidence="1 2">
    <name type="scientific">Haloarcula sebkhae</name>
    <dbReference type="NCBI Taxonomy" id="932660"/>
    <lineage>
        <taxon>Archaea</taxon>
        <taxon>Methanobacteriati</taxon>
        <taxon>Methanobacteriota</taxon>
        <taxon>Stenosarchaea group</taxon>
        <taxon>Halobacteria</taxon>
        <taxon>Halobacteriales</taxon>
        <taxon>Haloarculaceae</taxon>
        <taxon>Haloarcula</taxon>
    </lineage>
</organism>
<sequence>MLDEHLDVTLVNPSKNRIIADATVKIDRVDRKRLAHMLRADMLAESYVPPDEIPQRADLIRTRKSLVRRADC</sequence>
<comment type="caution">
    <text evidence="1">The sequence shown here is derived from an EMBL/GenBank/DDBJ whole genome shotgun (WGS) entry which is preliminary data.</text>
</comment>
<proteinExistence type="predicted"/>
<evidence type="ECO:0000313" key="2">
    <source>
        <dbReference type="Proteomes" id="UP000614221"/>
    </source>
</evidence>
<dbReference type="RefSeq" id="WP_204365961.1">
    <property type="nucleotide sequence ID" value="NZ_BMPD01000014.1"/>
</dbReference>